<dbReference type="Pfam" id="PF13041">
    <property type="entry name" value="PPR_2"/>
    <property type="match status" value="1"/>
</dbReference>
<dbReference type="GO" id="GO:0003723">
    <property type="term" value="F:RNA binding"/>
    <property type="evidence" value="ECO:0007669"/>
    <property type="project" value="InterPro"/>
</dbReference>
<dbReference type="InterPro" id="IPR046960">
    <property type="entry name" value="PPR_At4g14850-like_plant"/>
</dbReference>
<dbReference type="InterPro" id="IPR011990">
    <property type="entry name" value="TPR-like_helical_dom_sf"/>
</dbReference>
<evidence type="ECO:0000313" key="4">
    <source>
        <dbReference type="Proteomes" id="UP001372338"/>
    </source>
</evidence>
<name>A0AAN9E173_CROPI</name>
<dbReference type="GO" id="GO:0009451">
    <property type="term" value="P:RNA modification"/>
    <property type="evidence" value="ECO:0007669"/>
    <property type="project" value="InterPro"/>
</dbReference>
<feature type="repeat" description="PPR" evidence="2">
    <location>
        <begin position="137"/>
        <end position="171"/>
    </location>
</feature>
<dbReference type="NCBIfam" id="TIGR00756">
    <property type="entry name" value="PPR"/>
    <property type="match status" value="1"/>
</dbReference>
<dbReference type="Proteomes" id="UP001372338">
    <property type="component" value="Unassembled WGS sequence"/>
</dbReference>
<dbReference type="FunFam" id="1.25.40.10:FF:000031">
    <property type="entry name" value="Pentatricopeptide repeat-containing protein mitochondrial"/>
    <property type="match status" value="1"/>
</dbReference>
<dbReference type="InterPro" id="IPR046848">
    <property type="entry name" value="E_motif"/>
</dbReference>
<evidence type="ECO:0008006" key="5">
    <source>
        <dbReference type="Google" id="ProtNLM"/>
    </source>
</evidence>
<dbReference type="PROSITE" id="PS51375">
    <property type="entry name" value="PPR"/>
    <property type="match status" value="2"/>
</dbReference>
<dbReference type="Gene3D" id="1.25.40.10">
    <property type="entry name" value="Tetratricopeptide repeat domain"/>
    <property type="match status" value="2"/>
</dbReference>
<evidence type="ECO:0000256" key="1">
    <source>
        <dbReference type="ARBA" id="ARBA00022737"/>
    </source>
</evidence>
<evidence type="ECO:0000313" key="3">
    <source>
        <dbReference type="EMBL" id="KAK7244639.1"/>
    </source>
</evidence>
<sequence>MLERDYVASTVMMGLYFDYGMVEEGVREFGGIDNQDAVCWIAVIDGLVRNGELNKGLEMFRELQVKDVKPNEVTFVCVLSACSQLGALELDRWIHMYMRKCDVKVNRFVTGALINIYSRSSDIDEAQVLFNEVKVKDVSTYNSMIVWLALPGRSITTIELFREMFKERHRPNSITFVGVLKACSHGGLVENEIFQSMETIHDIEPQVEPYGCMIKILGRVGRLDSGSYIMLSNSYASIGRWNYASRVIENMEIGEILKEPGCSSIEVNSVLHEFFA</sequence>
<proteinExistence type="predicted"/>
<dbReference type="AlphaFoldDB" id="A0AAN9E173"/>
<dbReference type="Pfam" id="PF20431">
    <property type="entry name" value="E_motif"/>
    <property type="match status" value="1"/>
</dbReference>
<dbReference type="Pfam" id="PF13812">
    <property type="entry name" value="PPR_3"/>
    <property type="match status" value="1"/>
</dbReference>
<dbReference type="PANTHER" id="PTHR47926">
    <property type="entry name" value="PENTATRICOPEPTIDE REPEAT-CONTAINING PROTEIN"/>
    <property type="match status" value="1"/>
</dbReference>
<accession>A0AAN9E173</accession>
<evidence type="ECO:0000256" key="2">
    <source>
        <dbReference type="PROSITE-ProRule" id="PRU00708"/>
    </source>
</evidence>
<feature type="repeat" description="PPR" evidence="2">
    <location>
        <begin position="36"/>
        <end position="70"/>
    </location>
</feature>
<dbReference type="PANTHER" id="PTHR47926:SF456">
    <property type="entry name" value="PENTATRICOPEPTIDE REPEAT-CONTAINING PROTEIN ELI1, CHLOROPLASTIC"/>
    <property type="match status" value="1"/>
</dbReference>
<dbReference type="InterPro" id="IPR002885">
    <property type="entry name" value="PPR_rpt"/>
</dbReference>
<keyword evidence="1" id="KW-0677">Repeat</keyword>
<dbReference type="EMBL" id="JAYWIO010000008">
    <property type="protein sequence ID" value="KAK7244639.1"/>
    <property type="molecule type" value="Genomic_DNA"/>
</dbReference>
<reference evidence="3 4" key="1">
    <citation type="submission" date="2024-01" db="EMBL/GenBank/DDBJ databases">
        <title>The genomes of 5 underutilized Papilionoideae crops provide insights into root nodulation and disease resistanc.</title>
        <authorList>
            <person name="Yuan L."/>
        </authorList>
    </citation>
    <scope>NUCLEOTIDE SEQUENCE [LARGE SCALE GENOMIC DNA]</scope>
    <source>
        <strain evidence="3">ZHUSHIDOU_FW_LH</strain>
        <tissue evidence="3">Leaf</tissue>
    </source>
</reference>
<organism evidence="3 4">
    <name type="scientific">Crotalaria pallida</name>
    <name type="common">Smooth rattlebox</name>
    <name type="synonym">Crotalaria striata</name>
    <dbReference type="NCBI Taxonomy" id="3830"/>
    <lineage>
        <taxon>Eukaryota</taxon>
        <taxon>Viridiplantae</taxon>
        <taxon>Streptophyta</taxon>
        <taxon>Embryophyta</taxon>
        <taxon>Tracheophyta</taxon>
        <taxon>Spermatophyta</taxon>
        <taxon>Magnoliopsida</taxon>
        <taxon>eudicotyledons</taxon>
        <taxon>Gunneridae</taxon>
        <taxon>Pentapetalae</taxon>
        <taxon>rosids</taxon>
        <taxon>fabids</taxon>
        <taxon>Fabales</taxon>
        <taxon>Fabaceae</taxon>
        <taxon>Papilionoideae</taxon>
        <taxon>50 kb inversion clade</taxon>
        <taxon>genistoids sensu lato</taxon>
        <taxon>core genistoids</taxon>
        <taxon>Crotalarieae</taxon>
        <taxon>Crotalaria</taxon>
    </lineage>
</organism>
<keyword evidence="4" id="KW-1185">Reference proteome</keyword>
<protein>
    <recommendedName>
        <fullName evidence="5">Pentatricopeptide repeat protein</fullName>
    </recommendedName>
</protein>
<comment type="caution">
    <text evidence="3">The sequence shown here is derived from an EMBL/GenBank/DDBJ whole genome shotgun (WGS) entry which is preliminary data.</text>
</comment>
<gene>
    <name evidence="3" type="ORF">RIF29_39464</name>
</gene>